<comment type="caution">
    <text evidence="1">The sequence shown here is derived from an EMBL/GenBank/DDBJ whole genome shotgun (WGS) entry which is preliminary data.</text>
</comment>
<sequence length="67" mass="7730">MLFPLCNRSKKVQESSTSRTDSLFFRSGRIRNFINSPLTAVPPTFSLPAKKILPELFPKHQLAYRHL</sequence>
<dbReference type="OrthoDB" id="10271337at2759"/>
<reference evidence="1" key="1">
    <citation type="submission" date="2020-05" db="EMBL/GenBank/DDBJ databases">
        <authorList>
            <person name="Rincon C."/>
            <person name="Sanders R I."/>
            <person name="Robbins C."/>
            <person name="Chaturvedi A."/>
        </authorList>
    </citation>
    <scope>NUCLEOTIDE SEQUENCE</scope>
    <source>
        <strain evidence="1">CHB12</strain>
    </source>
</reference>
<dbReference type="Proteomes" id="UP000684084">
    <property type="component" value="Unassembled WGS sequence"/>
</dbReference>
<proteinExistence type="predicted"/>
<dbReference type="AlphaFoldDB" id="A0A915ZE12"/>
<evidence type="ECO:0000313" key="1">
    <source>
        <dbReference type="EMBL" id="CAB5373236.1"/>
    </source>
</evidence>
<gene>
    <name evidence="1" type="ORF">CHRIB12_LOCUS13939</name>
</gene>
<organism evidence="1 2">
    <name type="scientific">Rhizophagus irregularis</name>
    <dbReference type="NCBI Taxonomy" id="588596"/>
    <lineage>
        <taxon>Eukaryota</taxon>
        <taxon>Fungi</taxon>
        <taxon>Fungi incertae sedis</taxon>
        <taxon>Mucoromycota</taxon>
        <taxon>Glomeromycotina</taxon>
        <taxon>Glomeromycetes</taxon>
        <taxon>Glomerales</taxon>
        <taxon>Glomeraceae</taxon>
        <taxon>Rhizophagus</taxon>
    </lineage>
</organism>
<accession>A0A915ZE12</accession>
<evidence type="ECO:0000313" key="2">
    <source>
        <dbReference type="Proteomes" id="UP000684084"/>
    </source>
</evidence>
<name>A0A915ZE12_9GLOM</name>
<protein>
    <submittedName>
        <fullName evidence="1">Uncharacterized protein</fullName>
    </submittedName>
</protein>
<dbReference type="EMBL" id="CAGKOT010000031">
    <property type="protein sequence ID" value="CAB5373236.1"/>
    <property type="molecule type" value="Genomic_DNA"/>
</dbReference>